<dbReference type="EMBL" id="BLAL01000080">
    <property type="protein sequence ID" value="GES84543.1"/>
    <property type="molecule type" value="Genomic_DNA"/>
</dbReference>
<feature type="transmembrane region" description="Helical" evidence="4">
    <location>
        <begin position="921"/>
        <end position="940"/>
    </location>
</feature>
<evidence type="ECO:0000256" key="2">
    <source>
        <dbReference type="SAM" id="Coils"/>
    </source>
</evidence>
<proteinExistence type="predicted"/>
<feature type="coiled-coil region" evidence="2">
    <location>
        <begin position="1267"/>
        <end position="1311"/>
    </location>
</feature>
<feature type="coiled-coil region" evidence="2">
    <location>
        <begin position="484"/>
        <end position="518"/>
    </location>
</feature>
<accession>A0A8H3QLW6</accession>
<keyword evidence="2" id="KW-0175">Coiled coil</keyword>
<dbReference type="OrthoDB" id="2355728at2759"/>
<feature type="transmembrane region" description="Helical" evidence="4">
    <location>
        <begin position="961"/>
        <end position="980"/>
    </location>
</feature>
<keyword evidence="1" id="KW-0677">Repeat</keyword>
<keyword evidence="4" id="KW-0472">Membrane</keyword>
<feature type="transmembrane region" description="Helical" evidence="4">
    <location>
        <begin position="1039"/>
        <end position="1061"/>
    </location>
</feature>
<dbReference type="PANTHER" id="PTHR10582">
    <property type="entry name" value="TRANSIENT RECEPTOR POTENTIAL ION CHANNEL PROTEIN"/>
    <property type="match status" value="1"/>
</dbReference>
<dbReference type="GO" id="GO:0005216">
    <property type="term" value="F:monoatomic ion channel activity"/>
    <property type="evidence" value="ECO:0007669"/>
    <property type="project" value="InterPro"/>
</dbReference>
<keyword evidence="4" id="KW-0812">Transmembrane</keyword>
<organism evidence="5 6">
    <name type="scientific">Rhizophagus clarus</name>
    <dbReference type="NCBI Taxonomy" id="94130"/>
    <lineage>
        <taxon>Eukaryota</taxon>
        <taxon>Fungi</taxon>
        <taxon>Fungi incertae sedis</taxon>
        <taxon>Mucoromycota</taxon>
        <taxon>Glomeromycotina</taxon>
        <taxon>Glomeromycetes</taxon>
        <taxon>Glomerales</taxon>
        <taxon>Glomeraceae</taxon>
        <taxon>Rhizophagus</taxon>
    </lineage>
</organism>
<reference evidence="5" key="1">
    <citation type="submission" date="2019-10" db="EMBL/GenBank/DDBJ databases">
        <title>Conservation and host-specific expression of non-tandemly repeated heterogenous ribosome RNA gene in arbuscular mycorrhizal fungi.</title>
        <authorList>
            <person name="Maeda T."/>
            <person name="Kobayashi Y."/>
            <person name="Nakagawa T."/>
            <person name="Ezawa T."/>
            <person name="Yamaguchi K."/>
            <person name="Bino T."/>
            <person name="Nishimoto Y."/>
            <person name="Shigenobu S."/>
            <person name="Kawaguchi M."/>
        </authorList>
    </citation>
    <scope>NUCLEOTIDE SEQUENCE</scope>
    <source>
        <strain evidence="5">HR1</strain>
    </source>
</reference>
<evidence type="ECO:0000256" key="3">
    <source>
        <dbReference type="SAM" id="MobiDB-lite"/>
    </source>
</evidence>
<feature type="transmembrane region" description="Helical" evidence="4">
    <location>
        <begin position="1135"/>
        <end position="1160"/>
    </location>
</feature>
<dbReference type="GO" id="GO:0098703">
    <property type="term" value="P:calcium ion import across plasma membrane"/>
    <property type="evidence" value="ECO:0007669"/>
    <property type="project" value="TreeGrafter"/>
</dbReference>
<feature type="transmembrane region" description="Helical" evidence="4">
    <location>
        <begin position="1104"/>
        <end position="1123"/>
    </location>
</feature>
<keyword evidence="4" id="KW-1133">Transmembrane helix</keyword>
<evidence type="ECO:0000313" key="5">
    <source>
        <dbReference type="EMBL" id="GES84543.1"/>
    </source>
</evidence>
<dbReference type="GO" id="GO:0005886">
    <property type="term" value="C:plasma membrane"/>
    <property type="evidence" value="ECO:0007669"/>
    <property type="project" value="TreeGrafter"/>
</dbReference>
<evidence type="ECO:0000256" key="1">
    <source>
        <dbReference type="ARBA" id="ARBA00022737"/>
    </source>
</evidence>
<evidence type="ECO:0000256" key="4">
    <source>
        <dbReference type="SAM" id="Phobius"/>
    </source>
</evidence>
<comment type="caution">
    <text evidence="5">The sequence shown here is derived from an EMBL/GenBank/DDBJ whole genome shotgun (WGS) entry which is preliminary data.</text>
</comment>
<feature type="compositionally biased region" description="Basic and acidic residues" evidence="3">
    <location>
        <begin position="70"/>
        <end position="89"/>
    </location>
</feature>
<feature type="transmembrane region" description="Helical" evidence="4">
    <location>
        <begin position="829"/>
        <end position="848"/>
    </location>
</feature>
<evidence type="ECO:0000313" key="6">
    <source>
        <dbReference type="Proteomes" id="UP000615446"/>
    </source>
</evidence>
<evidence type="ECO:0008006" key="7">
    <source>
        <dbReference type="Google" id="ProtNLM"/>
    </source>
</evidence>
<feature type="transmembrane region" description="Helical" evidence="4">
    <location>
        <begin position="1000"/>
        <end position="1019"/>
    </location>
</feature>
<name>A0A8H3QLW6_9GLOM</name>
<sequence>MVLTTKTNLYGHEEKCERDYLEGRFKKLKYSSNAFDDDFTVNLSPQSENENNNKIKKGIAIYHLELENQKEEDEKKKNKKEIRSNEKENKGKKKIKEMEKEEKEKEENYDLITNNFEFNVKNDFEFFDLNEKFEYPPSIKRELKNWYTSSGIDCMDRLLSCIYDKYFLATQYKNDAQSLEVYNLEKMELESIAKKVESENKFASYYYPNNFTISRLQLCFTRGNNTIKLYYIENGLEIASKTFKELRQINLLEFFNNDEKLLIIGRCPENELKFIIWDLYDTGKVELTWLDNFPVNFNTRLARTSGNILQIDDDGKVLSVLKKIDREIKKDSKFQASNIELKDERRYGQHNHIIHYDKNIDFKPIVENREPWVLDDYERNSYCLYQKERETLQLIVGRSTVQIWHRFYDSNKTDDELPNRGDPFLEYIWANSISVNQERNKTRLQIEEFKYGSNDPHDELCDFYLKVYWYERKDYEESKEEYAKKKDHEIIKEEDDEIKEIERKLKEINDKKGIDEGEKEKEKQEILKCYKIKRKEKVINRKDVIENFHVVKHACRALEHLNKRHKRKRLADNYIRVHEYEEMIKYIKHIIWRFIKHEPESFKLLDVRYNIMKSLILSDCDQLIKFILFGDEEEKRQKFTIRHIPRNKLWSGKKFITNDDDLDFESKDGIEEKEKPDPKNNLELAIYHCKDRELKDTIIIAYLLEYYSNHATDCAGWMCTVSKAIPLLFKYNYAQDPNEIIPAEYRERRNHNIKFRAFRPIIKLNSLKSMKSDINVLYLKIVDILKTFKSNIIKKYENLDNDLGKSPLALRVVPLPDFTKNNTTKDAEYGWKKIVLNLFLIIFIPRWYKIRRNDRNQLSPFSRMILYENNDDIYDNPATEAVIDFRWQKARNFFFSLLARFVIFATCFGLISWAYLNHDVIINGNFLFTIIVIFYYLAVYQLITEALQFKYRGFKKYFGEIFNIFDIISITLSVTIMSMMLKNFQFSDGFGSVKEIDIRLVVGISFSVFLLWVELIFYLRQIPGIGSYIYYVNIIFKTIFPFFLFMLIVILAFAHTMFVLLRNPINIKTKDSTYSGDAINTTTNETLNIALKADFDPTSSDNPFTTFSGAIIATYFWISGNMVQRDQFDYWAVDAFTLIASIILVIVLQNVLIAFMSGVYEKAENKGRQTLLRYQANHIADYEAIQHIHFWEHEHDPKYIYYFGQSKNFEDWYNKRKDQGPIYKELEGKSTFIKHICVEKKRNFDKYSILKYDVNINTEFENIINKKNELNDYMEYLAKKINELKNKNEIKENLIDEYVNIGTELENIKNKENYLNEDIKYLAEKINEMK</sequence>
<dbReference type="InterPro" id="IPR024862">
    <property type="entry name" value="TRPV"/>
</dbReference>
<feature type="region of interest" description="Disordered" evidence="3">
    <location>
        <begin position="70"/>
        <end position="104"/>
    </location>
</feature>
<dbReference type="PANTHER" id="PTHR10582:SF2">
    <property type="entry name" value="INACTIVE"/>
    <property type="match status" value="1"/>
</dbReference>
<dbReference type="Proteomes" id="UP000615446">
    <property type="component" value="Unassembled WGS sequence"/>
</dbReference>
<gene>
    <name evidence="5" type="ORF">RCL2_001165800</name>
</gene>
<protein>
    <recommendedName>
        <fullName evidence="7">Ion transport domain-containing protein</fullName>
    </recommendedName>
</protein>
<feature type="transmembrane region" description="Helical" evidence="4">
    <location>
        <begin position="893"/>
        <end position="915"/>
    </location>
</feature>